<dbReference type="EMBL" id="JAVRHX010000002">
    <property type="protein sequence ID" value="MDT0594874.1"/>
    <property type="molecule type" value="Genomic_DNA"/>
</dbReference>
<gene>
    <name evidence="1" type="ORF">RM552_08490</name>
</gene>
<organism evidence="1 2">
    <name type="scientific">Glaciecola petra</name>
    <dbReference type="NCBI Taxonomy" id="3075602"/>
    <lineage>
        <taxon>Bacteria</taxon>
        <taxon>Pseudomonadati</taxon>
        <taxon>Pseudomonadota</taxon>
        <taxon>Gammaproteobacteria</taxon>
        <taxon>Alteromonadales</taxon>
        <taxon>Alteromonadaceae</taxon>
        <taxon>Glaciecola</taxon>
    </lineage>
</organism>
<keyword evidence="2" id="KW-1185">Reference proteome</keyword>
<name>A0ABU2ZTI1_9ALTE</name>
<evidence type="ECO:0000313" key="2">
    <source>
        <dbReference type="Proteomes" id="UP001253545"/>
    </source>
</evidence>
<protein>
    <submittedName>
        <fullName evidence="1">Uncharacterized protein</fullName>
    </submittedName>
</protein>
<dbReference type="Proteomes" id="UP001253545">
    <property type="component" value="Unassembled WGS sequence"/>
</dbReference>
<dbReference type="RefSeq" id="WP_311368394.1">
    <property type="nucleotide sequence ID" value="NZ_JAVRHX010000002.1"/>
</dbReference>
<sequence>MNNKPTIRRLAISKLWNQDLLLNDNMPFTKKIGLKVMMQPSVNIPKPKRINNIQIFRGV</sequence>
<evidence type="ECO:0000313" key="1">
    <source>
        <dbReference type="EMBL" id="MDT0594874.1"/>
    </source>
</evidence>
<comment type="caution">
    <text evidence="1">The sequence shown here is derived from an EMBL/GenBank/DDBJ whole genome shotgun (WGS) entry which is preliminary data.</text>
</comment>
<accession>A0ABU2ZTI1</accession>
<reference evidence="1 2" key="1">
    <citation type="submission" date="2023-09" db="EMBL/GenBank/DDBJ databases">
        <authorList>
            <person name="Rey-Velasco X."/>
        </authorList>
    </citation>
    <scope>NUCLEOTIDE SEQUENCE [LARGE SCALE GENOMIC DNA]</scope>
    <source>
        <strain evidence="1 2">P117</strain>
    </source>
</reference>
<proteinExistence type="predicted"/>